<dbReference type="SUPFAM" id="SSF53067">
    <property type="entry name" value="Actin-like ATPase domain"/>
    <property type="match status" value="2"/>
</dbReference>
<dbReference type="SUPFAM" id="SSF46785">
    <property type="entry name" value="Winged helix' DNA-binding domain"/>
    <property type="match status" value="1"/>
</dbReference>
<dbReference type="AlphaFoldDB" id="W0EUH2"/>
<dbReference type="RefSeq" id="WP_008583687.1">
    <property type="nucleotide sequence ID" value="NZ_CP007035.1"/>
</dbReference>
<comment type="similarity">
    <text evidence="1">Belongs to the ROK (NagC/XylR) family.</text>
</comment>
<evidence type="ECO:0000313" key="2">
    <source>
        <dbReference type="EMBL" id="AHF14437.1"/>
    </source>
</evidence>
<dbReference type="HOGENOM" id="CLU_036604_13_1_10"/>
<dbReference type="PANTHER" id="PTHR18964:SF149">
    <property type="entry name" value="BIFUNCTIONAL UDP-N-ACETYLGLUCOSAMINE 2-EPIMERASE_N-ACETYLMANNOSAMINE KINASE"/>
    <property type="match status" value="1"/>
</dbReference>
<proteinExistence type="inferred from homology"/>
<evidence type="ECO:0000313" key="3">
    <source>
        <dbReference type="Proteomes" id="UP000003586"/>
    </source>
</evidence>
<evidence type="ECO:0000256" key="1">
    <source>
        <dbReference type="ARBA" id="ARBA00006479"/>
    </source>
</evidence>
<protein>
    <submittedName>
        <fullName evidence="2">Glucokinase</fullName>
    </submittedName>
</protein>
<dbReference type="InterPro" id="IPR036388">
    <property type="entry name" value="WH-like_DNA-bd_sf"/>
</dbReference>
<dbReference type="eggNOG" id="COG1940">
    <property type="taxonomic scope" value="Bacteria"/>
</dbReference>
<dbReference type="OrthoDB" id="9810372at2"/>
<accession>W0EUH2</accession>
<dbReference type="PROSITE" id="PS01125">
    <property type="entry name" value="ROK"/>
    <property type="match status" value="1"/>
</dbReference>
<dbReference type="Gene3D" id="1.10.10.10">
    <property type="entry name" value="Winged helix-like DNA-binding domain superfamily/Winged helix DNA-binding domain"/>
    <property type="match status" value="1"/>
</dbReference>
<dbReference type="KEGG" id="nso:NIASO_03060"/>
<dbReference type="Pfam" id="PF00480">
    <property type="entry name" value="ROK"/>
    <property type="match status" value="1"/>
</dbReference>
<dbReference type="Proteomes" id="UP000003586">
    <property type="component" value="Chromosome"/>
</dbReference>
<keyword evidence="2" id="KW-0418">Kinase</keyword>
<dbReference type="InterPro" id="IPR043129">
    <property type="entry name" value="ATPase_NBD"/>
</dbReference>
<dbReference type="InterPro" id="IPR036390">
    <property type="entry name" value="WH_DNA-bd_sf"/>
</dbReference>
<sequence>MTQNNALKKIKKEGKSGINKIRILHYLFKLGKASVHQVCTAIQLSAPTTLALLSELVNDSWVEKKGLGNSNGGRKPDLFGMAAGKFYILCINIELFTVHISLFDNTLAPQGKTVAIPYSLSKDRESFQSVLKQAKELVKNSNIPQEKLAGVSMCLPGLTNPETGENFGYLTDNNDTRPLRDYCAAFFKVPVIIQNDVNAAALSELHCGKAKGKKNALVLLMDWGVGLGIIMDGEVRKGASGFSGEIGHIPFEDNGALCYCGKHGCLETVASGVALAKMAKEGIAAGQHSILKELSNQELEKIEPRLIVEAANKGDLFAIKLLSNVGSNIGKSISTLIQIFNPELIIMEGRIAAAGEYITLPMLQSINTYCMLQIREKTEIVSSDLGISANLLGCAVEGVNHFFEEHTK</sequence>
<dbReference type="GO" id="GO:0016301">
    <property type="term" value="F:kinase activity"/>
    <property type="evidence" value="ECO:0007669"/>
    <property type="project" value="UniProtKB-KW"/>
</dbReference>
<dbReference type="EMBL" id="CP007035">
    <property type="protein sequence ID" value="AHF14437.1"/>
    <property type="molecule type" value="Genomic_DNA"/>
</dbReference>
<dbReference type="Gene3D" id="3.30.420.40">
    <property type="match status" value="2"/>
</dbReference>
<dbReference type="InterPro" id="IPR049874">
    <property type="entry name" value="ROK_cs"/>
</dbReference>
<name>W0EUH2_9BACT</name>
<keyword evidence="3" id="KW-1185">Reference proteome</keyword>
<keyword evidence="2" id="KW-0808">Transferase</keyword>
<gene>
    <name evidence="2" type="ORF">NIASO_03060</name>
</gene>
<dbReference type="InterPro" id="IPR000600">
    <property type="entry name" value="ROK"/>
</dbReference>
<dbReference type="STRING" id="929713.NIASO_03060"/>
<dbReference type="PANTHER" id="PTHR18964">
    <property type="entry name" value="ROK (REPRESSOR, ORF, KINASE) FAMILY"/>
    <property type="match status" value="1"/>
</dbReference>
<reference evidence="2 3" key="1">
    <citation type="submission" date="2013-12" db="EMBL/GenBank/DDBJ databases">
        <authorList>
            <consortium name="DOE Joint Genome Institute"/>
            <person name="Eisen J."/>
            <person name="Huntemann M."/>
            <person name="Han J."/>
            <person name="Chen A."/>
            <person name="Kyrpides N."/>
            <person name="Mavromatis K."/>
            <person name="Markowitz V."/>
            <person name="Palaniappan K."/>
            <person name="Ivanova N."/>
            <person name="Schaumberg A."/>
            <person name="Pati A."/>
            <person name="Liolios K."/>
            <person name="Nordberg H.P."/>
            <person name="Cantor M.N."/>
            <person name="Hua S.X."/>
            <person name="Woyke T."/>
        </authorList>
    </citation>
    <scope>NUCLEOTIDE SEQUENCE [LARGE SCALE GENOMIC DNA]</scope>
    <source>
        <strain evidence="3">DSM 19437</strain>
    </source>
</reference>
<organism evidence="2 3">
    <name type="scientific">Niabella soli DSM 19437</name>
    <dbReference type="NCBI Taxonomy" id="929713"/>
    <lineage>
        <taxon>Bacteria</taxon>
        <taxon>Pseudomonadati</taxon>
        <taxon>Bacteroidota</taxon>
        <taxon>Chitinophagia</taxon>
        <taxon>Chitinophagales</taxon>
        <taxon>Chitinophagaceae</taxon>
        <taxon>Niabella</taxon>
    </lineage>
</organism>